<dbReference type="AlphaFoldDB" id="A0A5E4UBX6"/>
<evidence type="ECO:0000256" key="1">
    <source>
        <dbReference type="SAM" id="Coils"/>
    </source>
</evidence>
<sequence>MARKPLQTENTAVVVTDADTPALPAMREAANQLAVMHEERQATVRAVATQLGYQLPADCTDPDLIQRDIAANMRRSVEACLEVGRGLRVLKEACEHGQFMSRLEALGIDKFVASRFMQSAAKFSKLPSNATLKAVGNQTKLFEMLVLDDEQIEELELTGQTGELKLDDIATMSVKELRAALRETRENAEAQSRLLADKNAKIDELAAKINTKKPRVQAPPPDVEGQEIRKEASQFAFEAESVVRGKLRAAFQSLAEHAEKHGMAHDDFMAGLLCQVEVSVKQLRGEFGVKDAPDGDEIPDWLRTGETTEE</sequence>
<keyword evidence="1" id="KW-0175">Coiled coil</keyword>
<organism evidence="3 4">
    <name type="scientific">Pandoraea communis</name>
    <dbReference type="NCBI Taxonomy" id="2508297"/>
    <lineage>
        <taxon>Bacteria</taxon>
        <taxon>Pseudomonadati</taxon>
        <taxon>Pseudomonadota</taxon>
        <taxon>Betaproteobacteria</taxon>
        <taxon>Burkholderiales</taxon>
        <taxon>Burkholderiaceae</taxon>
        <taxon>Pandoraea</taxon>
    </lineage>
</organism>
<protein>
    <submittedName>
        <fullName evidence="3">Uncharacterized protein</fullName>
    </submittedName>
</protein>
<dbReference type="Proteomes" id="UP000337189">
    <property type="component" value="Unassembled WGS sequence"/>
</dbReference>
<reference evidence="3 4" key="1">
    <citation type="submission" date="2019-08" db="EMBL/GenBank/DDBJ databases">
        <authorList>
            <person name="Peeters C."/>
        </authorList>
    </citation>
    <scope>NUCLEOTIDE SEQUENCE [LARGE SCALE GENOMIC DNA]</scope>
    <source>
        <strain evidence="3 4">LMG 31110</strain>
    </source>
</reference>
<evidence type="ECO:0000256" key="2">
    <source>
        <dbReference type="SAM" id="MobiDB-lite"/>
    </source>
</evidence>
<name>A0A5E4UBX6_9BURK</name>
<dbReference type="EMBL" id="CABPSJ010000002">
    <property type="protein sequence ID" value="VVD97557.1"/>
    <property type="molecule type" value="Genomic_DNA"/>
</dbReference>
<feature type="coiled-coil region" evidence="1">
    <location>
        <begin position="174"/>
        <end position="208"/>
    </location>
</feature>
<feature type="region of interest" description="Disordered" evidence="2">
    <location>
        <begin position="289"/>
        <end position="310"/>
    </location>
</feature>
<dbReference type="OrthoDB" id="8895840at2"/>
<accession>A0A5E4UBX6</accession>
<proteinExistence type="predicted"/>
<evidence type="ECO:0000313" key="4">
    <source>
        <dbReference type="Proteomes" id="UP000337189"/>
    </source>
</evidence>
<evidence type="ECO:0000313" key="3">
    <source>
        <dbReference type="EMBL" id="VVD97557.1"/>
    </source>
</evidence>
<gene>
    <name evidence="3" type="ORF">PCO31110_01967</name>
</gene>
<dbReference type="RefSeq" id="WP_150690281.1">
    <property type="nucleotide sequence ID" value="NZ_CABPSJ010000002.1"/>
</dbReference>